<evidence type="ECO:0000256" key="2">
    <source>
        <dbReference type="ARBA" id="ARBA00009726"/>
    </source>
</evidence>
<evidence type="ECO:0000256" key="8">
    <source>
        <dbReference type="ARBA" id="ARBA00022989"/>
    </source>
</evidence>
<dbReference type="GO" id="GO:0140359">
    <property type="term" value="F:ABC-type transporter activity"/>
    <property type="evidence" value="ECO:0007669"/>
    <property type="project" value="InterPro"/>
</dbReference>
<dbReference type="FunFam" id="3.40.50.300:FF:000163">
    <property type="entry name" value="Multidrug resistance-associated protein member 4"/>
    <property type="match status" value="1"/>
</dbReference>
<dbReference type="GO" id="GO:0016020">
    <property type="term" value="C:membrane"/>
    <property type="evidence" value="ECO:0007669"/>
    <property type="project" value="UniProtKB-SubCell"/>
</dbReference>
<dbReference type="PANTHER" id="PTHR24223">
    <property type="entry name" value="ATP-BINDING CASSETTE SUB-FAMILY C"/>
    <property type="match status" value="1"/>
</dbReference>
<dbReference type="InterPro" id="IPR011527">
    <property type="entry name" value="ABC1_TM_dom"/>
</dbReference>
<dbReference type="SMART" id="SM00382">
    <property type="entry name" value="AAA"/>
    <property type="match status" value="2"/>
</dbReference>
<evidence type="ECO:0000259" key="11">
    <source>
        <dbReference type="PROSITE" id="PS50893"/>
    </source>
</evidence>
<reference evidence="13" key="2">
    <citation type="journal article" date="2023" name="Science">
        <title>Genomic signatures of disease resistance in endangered staghorn corals.</title>
        <authorList>
            <person name="Vollmer S.V."/>
            <person name="Selwyn J.D."/>
            <person name="Despard B.A."/>
            <person name="Roesel C.L."/>
        </authorList>
    </citation>
    <scope>NUCLEOTIDE SEQUENCE</scope>
    <source>
        <strain evidence="13">K2</strain>
    </source>
</reference>
<dbReference type="FunFam" id="3.40.50.300:FF:000973">
    <property type="entry name" value="Multidrug resistance-associated protein 4"/>
    <property type="match status" value="1"/>
</dbReference>
<evidence type="ECO:0000313" key="13">
    <source>
        <dbReference type="EMBL" id="KAK2560045.1"/>
    </source>
</evidence>
<evidence type="ECO:0000256" key="5">
    <source>
        <dbReference type="ARBA" id="ARBA00022737"/>
    </source>
</evidence>
<keyword evidence="6" id="KW-0547">Nucleotide-binding</keyword>
<keyword evidence="3" id="KW-0813">Transport</keyword>
<keyword evidence="5" id="KW-0677">Repeat</keyword>
<protein>
    <submittedName>
        <fullName evidence="13">ATP-binding cassette sub-family C member 4</fullName>
    </submittedName>
</protein>
<dbReference type="PROSITE" id="PS50929">
    <property type="entry name" value="ABC_TM1F"/>
    <property type="match status" value="2"/>
</dbReference>
<dbReference type="SUPFAM" id="SSF90123">
    <property type="entry name" value="ABC transporter transmembrane region"/>
    <property type="match status" value="2"/>
</dbReference>
<keyword evidence="4 10" id="KW-0812">Transmembrane</keyword>
<feature type="domain" description="ABC transmembrane type-1" evidence="12">
    <location>
        <begin position="121"/>
        <end position="340"/>
    </location>
</feature>
<feature type="domain" description="ABC transporter" evidence="11">
    <location>
        <begin position="1054"/>
        <end position="1287"/>
    </location>
</feature>
<dbReference type="InterPro" id="IPR017871">
    <property type="entry name" value="ABC_transporter-like_CS"/>
</dbReference>
<feature type="non-terminal residue" evidence="13">
    <location>
        <position position="1"/>
    </location>
</feature>
<dbReference type="Proteomes" id="UP001249851">
    <property type="component" value="Unassembled WGS sequence"/>
</dbReference>
<dbReference type="GO" id="GO:0016887">
    <property type="term" value="F:ATP hydrolysis activity"/>
    <property type="evidence" value="ECO:0007669"/>
    <property type="project" value="InterPro"/>
</dbReference>
<dbReference type="InterPro" id="IPR003593">
    <property type="entry name" value="AAA+_ATPase"/>
</dbReference>
<evidence type="ECO:0000256" key="3">
    <source>
        <dbReference type="ARBA" id="ARBA00022448"/>
    </source>
</evidence>
<evidence type="ECO:0000256" key="10">
    <source>
        <dbReference type="SAM" id="Phobius"/>
    </source>
</evidence>
<keyword evidence="14" id="KW-1185">Reference proteome</keyword>
<reference evidence="13" key="1">
    <citation type="journal article" date="2023" name="G3 (Bethesda)">
        <title>Whole genome assembly and annotation of the endangered Caribbean coral Acropora cervicornis.</title>
        <authorList>
            <person name="Selwyn J.D."/>
            <person name="Vollmer S.V."/>
        </authorList>
    </citation>
    <scope>NUCLEOTIDE SEQUENCE</scope>
    <source>
        <strain evidence="13">K2</strain>
    </source>
</reference>
<comment type="similarity">
    <text evidence="2">Belongs to the ABC transporter superfamily. ABCC family. Conjugate transporter (TC 3.A.1.208) subfamily.</text>
</comment>
<comment type="subcellular location">
    <subcellularLocation>
        <location evidence="1">Membrane</location>
        <topology evidence="1">Multi-pass membrane protein</topology>
    </subcellularLocation>
</comment>
<dbReference type="PROSITE" id="PS00211">
    <property type="entry name" value="ABC_TRANSPORTER_1"/>
    <property type="match status" value="2"/>
</dbReference>
<evidence type="ECO:0000256" key="4">
    <source>
        <dbReference type="ARBA" id="ARBA00022692"/>
    </source>
</evidence>
<sequence length="1288" mass="146250">LYIFIFARQRLRSYLSAKQLNAYERFDKLRREEPSSSLQQEELGLWSLLFFDWMSETFKTGASRQLQQSDLLPIEKQNRTKVLSEKFQQLWNDEQNACAKSGKQPRLWRCVVKMLRKEEILIIAIFSMVHKIGSTLRCLLLGFILYDLISNTGDKTMTYTCAVLLGVVSMGERFASHSQRWMSEVFGARICCALKGIVYSKLVKEHISSSTNSVNGREANKGNDSFSLTWLQITHVGLRALQEFEEGHVIDLLSNDITLMEMAPEWIFDMISLLYLVPIVLYLFVNLFRWEALLGLVFLVLLFPYFLCGSHLVGILRQQTAGLSDQRISRINELVSGIRTELKKTRQKYLVVSAIEGVVCSSSSLAVLISGLSLVLGNWELTPANAFMLLSFMNLLRTTFSVYLKQGLLIVFEASVSLRRIEEFLLLHDLPLLQDNFIASKVLSQNDFTRTIEGQTNLSSWQQEKQSAKLSSSSNEKKQVTPLKVVDDALFVSSLTYEICDRDNQRVLCDVSFVTLTRSLTIICGRVGSGKTTLLSAIAGEVKLSRGTVTFPGTLAYVPQVPWVFSGTIRENILFSESFDPHWYSTVVEACALKDDFELFPNKDDTLVGQRGVVLSGGQKARVSLARAVYSCADVYLLDDPLSAVDRKVGDEIFRKCICALLGDKIRVLVSHHRRYLQGADEIIVLEKGRVLETRRPQLGEAKFASSIICNTSVNEYQAEPDLLTSKTSSYKPKGLEILDEDRARGNVSFQLYWDYFTSGVHPVLIFTLVALFVFTQPAIIFPDIWLSILSRKTLEQQQRVDNIVIYAGVTAAALVFTTIRVFLFFIVSLKSSQRLHDRMVQATLHAQLSFFDTNPAGRILNRFSRDVASMDEQLPQKFILCIQDILFVISAVLIPAISNPWLFLIFFPTVVAFLLLGRYYLKTSRELKRLESICRSPVYSHFTETMAGLETIRTRRMQKKFVEELYRHQDLHNQAIYMVFGSTRWFGLPIAGLSLSYVMETLDVVQYAIRQFSEVENIMTSVERVITYTKLESEPGYKTKKLPLTYWPCDGQVTFRNVTLSYYEHGPQVLRDLNFSIHGKSRVGVVGRTGAGKSSLVAAFLRMPDAQGDVIIDGVKITDINLKESRRRISVLSQVPVLFCGSLRRNLDPMNQHEDVTLWAALEDVQLKSFVESLNGQLEYELQERGANLSLGERQLVCLARTLLQHNRIVILDEPTAHVDPITEQTIWKTVHEKLNNCTLITIAHRLDTIKGCDTILVMREGEIAEFGTFDSLMGKEGYLSWLKNYR</sequence>
<accession>A0AAD9V445</accession>
<dbReference type="InterPro" id="IPR050173">
    <property type="entry name" value="ABC_transporter_C-like"/>
</dbReference>
<dbReference type="CDD" id="cd03250">
    <property type="entry name" value="ABCC_MRP_domain1"/>
    <property type="match status" value="1"/>
</dbReference>
<feature type="transmembrane region" description="Helical" evidence="10">
    <location>
        <begin position="904"/>
        <end position="922"/>
    </location>
</feature>
<evidence type="ECO:0000256" key="1">
    <source>
        <dbReference type="ARBA" id="ARBA00004141"/>
    </source>
</evidence>
<keyword evidence="8 10" id="KW-1133">Transmembrane helix</keyword>
<dbReference type="InterPro" id="IPR036640">
    <property type="entry name" value="ABC1_TM_sf"/>
</dbReference>
<dbReference type="GO" id="GO:0005524">
    <property type="term" value="F:ATP binding"/>
    <property type="evidence" value="ECO:0007669"/>
    <property type="project" value="UniProtKB-KW"/>
</dbReference>
<organism evidence="13 14">
    <name type="scientific">Acropora cervicornis</name>
    <name type="common">Staghorn coral</name>
    <dbReference type="NCBI Taxonomy" id="6130"/>
    <lineage>
        <taxon>Eukaryota</taxon>
        <taxon>Metazoa</taxon>
        <taxon>Cnidaria</taxon>
        <taxon>Anthozoa</taxon>
        <taxon>Hexacorallia</taxon>
        <taxon>Scleractinia</taxon>
        <taxon>Astrocoeniina</taxon>
        <taxon>Acroporidae</taxon>
        <taxon>Acropora</taxon>
    </lineage>
</organism>
<gene>
    <name evidence="13" type="ORF">P5673_016994</name>
</gene>
<evidence type="ECO:0000259" key="12">
    <source>
        <dbReference type="PROSITE" id="PS50929"/>
    </source>
</evidence>
<dbReference type="PROSITE" id="PS50893">
    <property type="entry name" value="ABC_TRANSPORTER_2"/>
    <property type="match status" value="2"/>
</dbReference>
<dbReference type="CDD" id="cd18580">
    <property type="entry name" value="ABC_6TM_ABCC_D2"/>
    <property type="match status" value="1"/>
</dbReference>
<dbReference type="Gene3D" id="3.40.50.300">
    <property type="entry name" value="P-loop containing nucleotide triphosphate hydrolases"/>
    <property type="match status" value="2"/>
</dbReference>
<dbReference type="CDD" id="cd03244">
    <property type="entry name" value="ABCC_MRP_domain2"/>
    <property type="match status" value="1"/>
</dbReference>
<evidence type="ECO:0000256" key="9">
    <source>
        <dbReference type="ARBA" id="ARBA00023136"/>
    </source>
</evidence>
<evidence type="ECO:0000313" key="14">
    <source>
        <dbReference type="Proteomes" id="UP001249851"/>
    </source>
</evidence>
<feature type="domain" description="ABC transmembrane type-1" evidence="12">
    <location>
        <begin position="767"/>
        <end position="987"/>
    </location>
</feature>
<feature type="domain" description="ABC transporter" evidence="11">
    <location>
        <begin position="490"/>
        <end position="713"/>
    </location>
</feature>
<proteinExistence type="inferred from homology"/>
<evidence type="ECO:0000256" key="6">
    <source>
        <dbReference type="ARBA" id="ARBA00022741"/>
    </source>
</evidence>
<dbReference type="FunFam" id="1.20.1560.10:FF:000013">
    <property type="entry name" value="ABC transporter C family member 2"/>
    <property type="match status" value="1"/>
</dbReference>
<dbReference type="EMBL" id="JARQWQ010000037">
    <property type="protein sequence ID" value="KAK2560045.1"/>
    <property type="molecule type" value="Genomic_DNA"/>
</dbReference>
<dbReference type="Pfam" id="PF00005">
    <property type="entry name" value="ABC_tran"/>
    <property type="match status" value="2"/>
</dbReference>
<dbReference type="Gene3D" id="1.20.1560.10">
    <property type="entry name" value="ABC transporter type 1, transmembrane domain"/>
    <property type="match status" value="2"/>
</dbReference>
<name>A0AAD9V445_ACRCE</name>
<dbReference type="SUPFAM" id="SSF52540">
    <property type="entry name" value="P-loop containing nucleoside triphosphate hydrolases"/>
    <property type="match status" value="2"/>
</dbReference>
<feature type="transmembrane region" description="Helical" evidence="10">
    <location>
        <begin position="266"/>
        <end position="287"/>
    </location>
</feature>
<keyword evidence="9 10" id="KW-0472">Membrane</keyword>
<feature type="transmembrane region" description="Helical" evidence="10">
    <location>
        <begin position="806"/>
        <end position="830"/>
    </location>
</feature>
<feature type="transmembrane region" description="Helical" evidence="10">
    <location>
        <begin position="293"/>
        <end position="316"/>
    </location>
</feature>
<dbReference type="InterPro" id="IPR003439">
    <property type="entry name" value="ABC_transporter-like_ATP-bd"/>
</dbReference>
<keyword evidence="7 13" id="KW-0067">ATP-binding</keyword>
<feature type="transmembrane region" description="Helical" evidence="10">
    <location>
        <begin position="764"/>
        <end position="786"/>
    </location>
</feature>
<dbReference type="InterPro" id="IPR044726">
    <property type="entry name" value="ABCC_6TM_D2"/>
</dbReference>
<dbReference type="PANTHER" id="PTHR24223:SF456">
    <property type="entry name" value="MULTIDRUG RESISTANCE-ASSOCIATED PROTEIN LETHAL(2)03659"/>
    <property type="match status" value="1"/>
</dbReference>
<dbReference type="Pfam" id="PF00664">
    <property type="entry name" value="ABC_membrane"/>
    <property type="match status" value="1"/>
</dbReference>
<dbReference type="InterPro" id="IPR027417">
    <property type="entry name" value="P-loop_NTPase"/>
</dbReference>
<comment type="caution">
    <text evidence="13">The sequence shown here is derived from an EMBL/GenBank/DDBJ whole genome shotgun (WGS) entry which is preliminary data.</text>
</comment>
<evidence type="ECO:0000256" key="7">
    <source>
        <dbReference type="ARBA" id="ARBA00022840"/>
    </source>
</evidence>